<dbReference type="AlphaFoldDB" id="A0A089MAZ9"/>
<feature type="signal peptide" evidence="1">
    <location>
        <begin position="1"/>
        <end position="22"/>
    </location>
</feature>
<evidence type="ECO:0000313" key="2">
    <source>
        <dbReference type="EMBL" id="AIQ68663.1"/>
    </source>
</evidence>
<sequence length="214" mass="23467">MMKKKIGLLSMAMLLMLVLVTACGGKDKEVSLGVTESGSYTNDYFGLSLKFPKEWGYQNADQMMKLMEAGQEVVAGDNKAKSKMLDLAKTKTLNLLMASEFPLDSGKTSPSVIAVAEKVSMLQGIKNGKDYLESSKKLMVDSKLPYKFEDIKTVKVGGKDMDLMKASIDAGAGVVNQEYYSTIIDGYAFNLILTYIDEKSKAETDKIVESVSFK</sequence>
<dbReference type="HOGENOM" id="CLU_1287819_0_0_9"/>
<dbReference type="OrthoDB" id="1953897at2"/>
<dbReference type="Proteomes" id="UP000029500">
    <property type="component" value="Chromosome"/>
</dbReference>
<evidence type="ECO:0008006" key="4">
    <source>
        <dbReference type="Google" id="ProtNLM"/>
    </source>
</evidence>
<evidence type="ECO:0000313" key="3">
    <source>
        <dbReference type="Proteomes" id="UP000029500"/>
    </source>
</evidence>
<feature type="chain" id="PRO_5039396360" description="Lipoprotein" evidence="1">
    <location>
        <begin position="23"/>
        <end position="214"/>
    </location>
</feature>
<reference evidence="2 3" key="1">
    <citation type="submission" date="2014-08" db="EMBL/GenBank/DDBJ databases">
        <title>Comparative genomics of the Paenibacillus odorifer group.</title>
        <authorList>
            <person name="den Bakker H.C."/>
            <person name="Tsai Y.-C."/>
            <person name="Martin N."/>
            <person name="Korlach J."/>
            <person name="Wiedmann M."/>
        </authorList>
    </citation>
    <scope>NUCLEOTIDE SEQUENCE [LARGE SCALE GENOMIC DNA]</scope>
    <source>
        <strain evidence="2 3">DSM 15220</strain>
    </source>
</reference>
<keyword evidence="1" id="KW-0732">Signal</keyword>
<protein>
    <recommendedName>
        <fullName evidence="4">Lipoprotein</fullName>
    </recommendedName>
</protein>
<evidence type="ECO:0000256" key="1">
    <source>
        <dbReference type="SAM" id="SignalP"/>
    </source>
</evidence>
<dbReference type="EMBL" id="CP009287">
    <property type="protein sequence ID" value="AIQ68663.1"/>
    <property type="molecule type" value="Genomic_DNA"/>
</dbReference>
<gene>
    <name evidence="2" type="ORF">PGRAT_14330</name>
</gene>
<dbReference type="KEGG" id="pgm:PGRAT_14330"/>
<dbReference type="PROSITE" id="PS51257">
    <property type="entry name" value="PROKAR_LIPOPROTEIN"/>
    <property type="match status" value="1"/>
</dbReference>
<proteinExistence type="predicted"/>
<keyword evidence="3" id="KW-1185">Reference proteome</keyword>
<dbReference type="eggNOG" id="ENOG5032TM6">
    <property type="taxonomic scope" value="Bacteria"/>
</dbReference>
<name>A0A089MAZ9_9BACL</name>
<organism evidence="2 3">
    <name type="scientific">Paenibacillus graminis</name>
    <dbReference type="NCBI Taxonomy" id="189425"/>
    <lineage>
        <taxon>Bacteria</taxon>
        <taxon>Bacillati</taxon>
        <taxon>Bacillota</taxon>
        <taxon>Bacilli</taxon>
        <taxon>Bacillales</taxon>
        <taxon>Paenibacillaceae</taxon>
        <taxon>Paenibacillus</taxon>
    </lineage>
</organism>
<accession>A0A089MAZ9</accession>